<sequence length="131" mass="15239">MPYFLPIKFKITNLKSEKPDKFPVYKNCDETLNYEALKECTTNKVADYIKLSVNYELADKLFPLDKSTQFLVNFTINKKGKAENITAKAHKKEMAAEVINVLKRMPKFKEPGYKDGKPVETEMQILMTIYF</sequence>
<comment type="caution">
    <text evidence="1">The sequence shown here is derived from an EMBL/GenBank/DDBJ whole genome shotgun (WGS) entry which is preliminary data.</text>
</comment>
<evidence type="ECO:0000313" key="2">
    <source>
        <dbReference type="Proteomes" id="UP000245430"/>
    </source>
</evidence>
<dbReference type="RefSeq" id="WP_245881462.1">
    <property type="nucleotide sequence ID" value="NZ_QGGP01000001.1"/>
</dbReference>
<dbReference type="EMBL" id="QGGP01000001">
    <property type="protein sequence ID" value="PWK20996.1"/>
    <property type="molecule type" value="Genomic_DNA"/>
</dbReference>
<reference evidence="1 2" key="1">
    <citation type="submission" date="2018-05" db="EMBL/GenBank/DDBJ databases">
        <title>Genomic Encyclopedia of Archaeal and Bacterial Type Strains, Phase II (KMG-II): from individual species to whole genera.</title>
        <authorList>
            <person name="Goeker M."/>
        </authorList>
    </citation>
    <scope>NUCLEOTIDE SEQUENCE [LARGE SCALE GENOMIC DNA]</scope>
    <source>
        <strain evidence="1 2">DSM 22637</strain>
    </source>
</reference>
<name>A0A316DT84_9FLAO</name>
<organism evidence="1 2">
    <name type="scientific">Xanthomarina spongicola</name>
    <dbReference type="NCBI Taxonomy" id="570520"/>
    <lineage>
        <taxon>Bacteria</taxon>
        <taxon>Pseudomonadati</taxon>
        <taxon>Bacteroidota</taxon>
        <taxon>Flavobacteriia</taxon>
        <taxon>Flavobacteriales</taxon>
        <taxon>Flavobacteriaceae</taxon>
        <taxon>Xanthomarina</taxon>
    </lineage>
</organism>
<dbReference type="Gene3D" id="3.30.1150.10">
    <property type="match status" value="1"/>
</dbReference>
<protein>
    <recommendedName>
        <fullName evidence="3">TonB-like protein</fullName>
    </recommendedName>
</protein>
<dbReference type="Proteomes" id="UP000245430">
    <property type="component" value="Unassembled WGS sequence"/>
</dbReference>
<evidence type="ECO:0008006" key="3">
    <source>
        <dbReference type="Google" id="ProtNLM"/>
    </source>
</evidence>
<dbReference type="AlphaFoldDB" id="A0A316DT84"/>
<gene>
    <name evidence="1" type="ORF">LX78_00705</name>
</gene>
<proteinExistence type="predicted"/>
<accession>A0A316DT84</accession>
<keyword evidence="2" id="KW-1185">Reference proteome</keyword>
<evidence type="ECO:0000313" key="1">
    <source>
        <dbReference type="EMBL" id="PWK20996.1"/>
    </source>
</evidence>